<evidence type="ECO:0000313" key="2">
    <source>
        <dbReference type="Proteomes" id="UP000254454"/>
    </source>
</evidence>
<organism evidence="1 2">
    <name type="scientific">Escherichia marmotae</name>
    <dbReference type="NCBI Taxonomy" id="1499973"/>
    <lineage>
        <taxon>Bacteria</taxon>
        <taxon>Pseudomonadati</taxon>
        <taxon>Pseudomonadota</taxon>
        <taxon>Gammaproteobacteria</taxon>
        <taxon>Enterobacterales</taxon>
        <taxon>Enterobacteriaceae</taxon>
        <taxon>Escherichia</taxon>
    </lineage>
</organism>
<gene>
    <name evidence="1" type="ORF">C4A13_01621</name>
</gene>
<protein>
    <submittedName>
        <fullName evidence="1">Uncharacterized protein</fullName>
    </submittedName>
</protein>
<dbReference type="AlphaFoldDB" id="A0A370VA39"/>
<reference evidence="1 2" key="1">
    <citation type="submission" date="2018-06" db="EMBL/GenBank/DDBJ databases">
        <title>Recombination Drives Gene Content and Phenotype Evolution in Wild Type E. coli Strains.</title>
        <authorList>
            <person name="Field C.M."/>
            <person name="Silander O.K."/>
            <person name="Van Nimwegen E."/>
        </authorList>
    </citation>
    <scope>NUCLEOTIDE SEQUENCE [LARGE SCALE GENOMIC DNA]</scope>
    <source>
        <strain evidence="1 2">SC344</strain>
    </source>
</reference>
<evidence type="ECO:0000313" key="1">
    <source>
        <dbReference type="EMBL" id="RDR28201.1"/>
    </source>
</evidence>
<sequence>MTDFTAPVPGEHHFRDRVQRVVTVRLATAIRVYLLRQTVQHIVAELIAFSVLVCQPGQPPVSVVPECRPAPHRVRPAAHPPLPVALPARYPPHRAGILHQPARRIRLVMRRATVRQYHLHQVTAVVIPVARAVALRVCHPYQPRAFVVEPGRLRAGTIRMPRELPVFVPLKVFIPPTGIGYLYHLAVAVILIPGVLLQRVGHGKKIAAFIVLTAPTVPRRIHFRFRFVPYRVPLCLCHPPQRVVRLRDMPQAVIHIAPFAALSVGHPQQQSFFVAPAERHHLPGFVLVRRHLILRIPLMKACPARPVCHTYHTFSHPPVQTVSCATVGMVARHAPACIIRPFIPAPLVIIPFAAGLPVQRHAVVFVVSKLTQQVPRAVVHAVQVAGLVIVVTTQQ</sequence>
<dbReference type="EMBL" id="QONO01000051">
    <property type="protein sequence ID" value="RDR28201.1"/>
    <property type="molecule type" value="Genomic_DNA"/>
</dbReference>
<accession>A0A370VA39</accession>
<name>A0A370VA39_9ESCH</name>
<dbReference type="Proteomes" id="UP000254454">
    <property type="component" value="Unassembled WGS sequence"/>
</dbReference>
<comment type="caution">
    <text evidence="1">The sequence shown here is derived from an EMBL/GenBank/DDBJ whole genome shotgun (WGS) entry which is preliminary data.</text>
</comment>
<proteinExistence type="predicted"/>